<dbReference type="InterPro" id="IPR036097">
    <property type="entry name" value="HisK_dim/P_sf"/>
</dbReference>
<dbReference type="InterPro" id="IPR004358">
    <property type="entry name" value="Sig_transdc_His_kin-like_C"/>
</dbReference>
<feature type="coiled-coil region" evidence="8">
    <location>
        <begin position="163"/>
        <end position="197"/>
    </location>
</feature>
<dbReference type="Pfam" id="PF00512">
    <property type="entry name" value="HisKA"/>
    <property type="match status" value="1"/>
</dbReference>
<evidence type="ECO:0000256" key="2">
    <source>
        <dbReference type="ARBA" id="ARBA00012438"/>
    </source>
</evidence>
<evidence type="ECO:0000256" key="8">
    <source>
        <dbReference type="SAM" id="Coils"/>
    </source>
</evidence>
<evidence type="ECO:0000256" key="4">
    <source>
        <dbReference type="ARBA" id="ARBA00022679"/>
    </source>
</evidence>
<evidence type="ECO:0000256" key="6">
    <source>
        <dbReference type="ARBA" id="ARBA00023012"/>
    </source>
</evidence>
<dbReference type="SMART" id="SM00387">
    <property type="entry name" value="HATPase_c"/>
    <property type="match status" value="2"/>
</dbReference>
<dbReference type="InterPro" id="IPR005467">
    <property type="entry name" value="His_kinase_dom"/>
</dbReference>
<dbReference type="EC" id="2.7.13.3" evidence="2"/>
<dbReference type="CDD" id="cd00156">
    <property type="entry name" value="REC"/>
    <property type="match status" value="1"/>
</dbReference>
<dbReference type="InterPro" id="IPR003661">
    <property type="entry name" value="HisK_dim/P_dom"/>
</dbReference>
<dbReference type="PANTHER" id="PTHR43711:SF31">
    <property type="entry name" value="HISTIDINE KINASE"/>
    <property type="match status" value="1"/>
</dbReference>
<dbReference type="SMART" id="SM00388">
    <property type="entry name" value="HisKA"/>
    <property type="match status" value="1"/>
</dbReference>
<organism evidence="11 12">
    <name type="scientific">Paracidobacterium acidisoli</name>
    <dbReference type="NCBI Taxonomy" id="2303751"/>
    <lineage>
        <taxon>Bacteria</taxon>
        <taxon>Pseudomonadati</taxon>
        <taxon>Acidobacteriota</taxon>
        <taxon>Terriglobia</taxon>
        <taxon>Terriglobales</taxon>
        <taxon>Acidobacteriaceae</taxon>
        <taxon>Paracidobacterium</taxon>
    </lineage>
</organism>
<evidence type="ECO:0000313" key="12">
    <source>
        <dbReference type="Proteomes" id="UP000264702"/>
    </source>
</evidence>
<reference evidence="11 12" key="1">
    <citation type="submission" date="2018-08" db="EMBL/GenBank/DDBJ databases">
        <title>Acidipila sp. 4G-K13, an acidobacterium isolated from forest soil.</title>
        <authorList>
            <person name="Gao Z.-H."/>
            <person name="Qiu L.-H."/>
        </authorList>
    </citation>
    <scope>NUCLEOTIDE SEQUENCE [LARGE SCALE GENOMIC DNA]</scope>
    <source>
        <strain evidence="11 12">4G-K13</strain>
    </source>
</reference>
<keyword evidence="6" id="KW-0902">Two-component regulatory system</keyword>
<evidence type="ECO:0000313" key="11">
    <source>
        <dbReference type="EMBL" id="RFU18161.1"/>
    </source>
</evidence>
<dbReference type="PROSITE" id="PS50109">
    <property type="entry name" value="HIS_KIN"/>
    <property type="match status" value="1"/>
</dbReference>
<dbReference type="Pfam" id="PF00072">
    <property type="entry name" value="Response_reg"/>
    <property type="match status" value="1"/>
</dbReference>
<gene>
    <name evidence="11" type="ORF">D0Y96_00860</name>
</gene>
<comment type="caution">
    <text evidence="11">The sequence shown here is derived from an EMBL/GenBank/DDBJ whole genome shotgun (WGS) entry which is preliminary data.</text>
</comment>
<dbReference type="InterPro" id="IPR036890">
    <property type="entry name" value="HATPase_C_sf"/>
</dbReference>
<evidence type="ECO:0000256" key="3">
    <source>
        <dbReference type="ARBA" id="ARBA00022553"/>
    </source>
</evidence>
<evidence type="ECO:0000259" key="10">
    <source>
        <dbReference type="PROSITE" id="PS50110"/>
    </source>
</evidence>
<dbReference type="InterPro" id="IPR050736">
    <property type="entry name" value="Sensor_HK_Regulatory"/>
</dbReference>
<dbReference type="InterPro" id="IPR001789">
    <property type="entry name" value="Sig_transdc_resp-reg_receiver"/>
</dbReference>
<feature type="modified residue" description="4-aspartylphosphate" evidence="7">
    <location>
        <position position="510"/>
    </location>
</feature>
<dbReference type="Gene3D" id="1.10.287.130">
    <property type="match status" value="1"/>
</dbReference>
<sequence length="593" mass="65447">MPKSTPSRLLSVNLSTETDFLLARQRAKQIAEVLGFETQDQTRIATAVSEIARNAYEYATSGVVEFYLEREDQAAFRIVVKDKGKGIPRLDEILDGNYISASGMGIGIGGSRRLMDDMHIASSASGTTVILRKFLPRGVAVPTLKAVGERLGSIAPQDLGTAAHTQNREMVRLLNDLREKERELSQLNQELKETNRGVMVLYSELEDRAQELQQASEMKTRFISGVTHELRTPLNSIVSLAGLLIRRIDGELTAEQEKQVLFIQRSAQNLTDMVNDLLDLAKIEAGKVTTRLSEFTIAEFFAALRGMFRPLATNENVQLIIEESPVVGTRLYTDEGKLAQILRNFISNALKFTERGKVHVSAALVPNGGVRFSVRDTGIGIADENKELVWQEWGQIEADQRSRHKGSGLGLPLARQLATLLGGSTWLESTLGEGSTFYVEIPTAVAASSEPAPLSESEQTILMVDDDEVARYILRRNLVTLTSARLLEAPSLVEARRLLATCTPSLIFLDIVMPEENGLAFAEQLRMLPDMADLPIVLLSSKILSAEEQALVERHNLTYINKDRGDAQDQHAALERVLLNLGLSDLHERGGAH</sequence>
<dbReference type="InterPro" id="IPR003594">
    <property type="entry name" value="HATPase_dom"/>
</dbReference>
<name>A0A372ITP0_9BACT</name>
<accession>A0A372ITP0</accession>
<dbReference type="Proteomes" id="UP000264702">
    <property type="component" value="Unassembled WGS sequence"/>
</dbReference>
<dbReference type="EMBL" id="QVQT01000001">
    <property type="protein sequence ID" value="RFU18161.1"/>
    <property type="molecule type" value="Genomic_DNA"/>
</dbReference>
<evidence type="ECO:0000256" key="1">
    <source>
        <dbReference type="ARBA" id="ARBA00000085"/>
    </source>
</evidence>
<keyword evidence="8" id="KW-0175">Coiled coil</keyword>
<dbReference type="PROSITE" id="PS50110">
    <property type="entry name" value="RESPONSE_REGULATORY"/>
    <property type="match status" value="1"/>
</dbReference>
<dbReference type="InterPro" id="IPR011006">
    <property type="entry name" value="CheY-like_superfamily"/>
</dbReference>
<evidence type="ECO:0000259" key="9">
    <source>
        <dbReference type="PROSITE" id="PS50109"/>
    </source>
</evidence>
<dbReference type="CDD" id="cd00082">
    <property type="entry name" value="HisKA"/>
    <property type="match status" value="1"/>
</dbReference>
<dbReference type="SMART" id="SM00448">
    <property type="entry name" value="REC"/>
    <property type="match status" value="1"/>
</dbReference>
<protein>
    <recommendedName>
        <fullName evidence="2">histidine kinase</fullName>
        <ecNumber evidence="2">2.7.13.3</ecNumber>
    </recommendedName>
</protein>
<feature type="domain" description="Response regulatory" evidence="10">
    <location>
        <begin position="460"/>
        <end position="577"/>
    </location>
</feature>
<dbReference type="PRINTS" id="PR00344">
    <property type="entry name" value="BCTRLSENSOR"/>
</dbReference>
<dbReference type="AlphaFoldDB" id="A0A372ITP0"/>
<keyword evidence="5" id="KW-0418">Kinase</keyword>
<dbReference type="Gene3D" id="3.40.50.2300">
    <property type="match status" value="1"/>
</dbReference>
<keyword evidence="12" id="KW-1185">Reference proteome</keyword>
<dbReference type="Pfam" id="PF02518">
    <property type="entry name" value="HATPase_c"/>
    <property type="match status" value="1"/>
</dbReference>
<dbReference type="SUPFAM" id="SSF55874">
    <property type="entry name" value="ATPase domain of HSP90 chaperone/DNA topoisomerase II/histidine kinase"/>
    <property type="match status" value="2"/>
</dbReference>
<dbReference type="Pfam" id="PF13581">
    <property type="entry name" value="HATPase_c_2"/>
    <property type="match status" value="1"/>
</dbReference>
<dbReference type="SUPFAM" id="SSF52172">
    <property type="entry name" value="CheY-like"/>
    <property type="match status" value="1"/>
</dbReference>
<feature type="domain" description="Histidine kinase" evidence="9">
    <location>
        <begin position="225"/>
        <end position="445"/>
    </location>
</feature>
<dbReference type="GO" id="GO:0000155">
    <property type="term" value="F:phosphorelay sensor kinase activity"/>
    <property type="evidence" value="ECO:0007669"/>
    <property type="project" value="InterPro"/>
</dbReference>
<evidence type="ECO:0000256" key="7">
    <source>
        <dbReference type="PROSITE-ProRule" id="PRU00169"/>
    </source>
</evidence>
<proteinExistence type="predicted"/>
<dbReference type="Gene3D" id="3.30.565.10">
    <property type="entry name" value="Histidine kinase-like ATPase, C-terminal domain"/>
    <property type="match status" value="2"/>
</dbReference>
<dbReference type="OrthoDB" id="9804263at2"/>
<keyword evidence="3 7" id="KW-0597">Phosphoprotein</keyword>
<comment type="catalytic activity">
    <reaction evidence="1">
        <text>ATP + protein L-histidine = ADP + protein N-phospho-L-histidine.</text>
        <dbReference type="EC" id="2.7.13.3"/>
    </reaction>
</comment>
<keyword evidence="4" id="KW-0808">Transferase</keyword>
<dbReference type="RefSeq" id="WP_117297317.1">
    <property type="nucleotide sequence ID" value="NZ_QVQT02000001.1"/>
</dbReference>
<dbReference type="SUPFAM" id="SSF47384">
    <property type="entry name" value="Homodimeric domain of signal transducing histidine kinase"/>
    <property type="match status" value="1"/>
</dbReference>
<evidence type="ECO:0000256" key="5">
    <source>
        <dbReference type="ARBA" id="ARBA00022777"/>
    </source>
</evidence>
<dbReference type="PANTHER" id="PTHR43711">
    <property type="entry name" value="TWO-COMPONENT HISTIDINE KINASE"/>
    <property type="match status" value="1"/>
</dbReference>